<evidence type="ECO:0000313" key="2">
    <source>
        <dbReference type="EMBL" id="OTZ29308.1"/>
    </source>
</evidence>
<dbReference type="AlphaFoldDB" id="A0A9X6IR11"/>
<feature type="domain" description="Abortive phage infection protein C-terminal" evidence="1">
    <location>
        <begin position="268"/>
        <end position="580"/>
    </location>
</feature>
<protein>
    <recommendedName>
        <fullName evidence="1">Abortive phage infection protein C-terminal domain-containing protein</fullName>
    </recommendedName>
</protein>
<reference evidence="2 3" key="1">
    <citation type="submission" date="2016-10" db="EMBL/GenBank/DDBJ databases">
        <title>Comparative genomics of Bacillus thuringiensis reveals a path to pathogens against multiple invertebrate hosts.</title>
        <authorList>
            <person name="Zheng J."/>
            <person name="Gao Q."/>
            <person name="Liu H."/>
            <person name="Peng D."/>
            <person name="Ruan L."/>
            <person name="Sun M."/>
        </authorList>
    </citation>
    <scope>NUCLEOTIDE SEQUENCE [LARGE SCALE GENOMIC DNA]</scope>
    <source>
        <strain evidence="2">BGSC 4M3</strain>
    </source>
</reference>
<dbReference type="Proteomes" id="UP000195217">
    <property type="component" value="Unassembled WGS sequence"/>
</dbReference>
<sequence length="588" mass="68249">MSKVLLLEAILDDFADQLDMTKSSERDSVFELFVAEQLLKDKDLDSDELENGIIGGSFDNGIDGMFIFANDELIQSIEQVSNFKSIKNIEVHFHQYKNNERISEDVVHKFNTATSNILNLSQELSPTSWNIDLIEKVKLLRNLTIRSAVAHPEYKFIYRHISKGNRDNIYNEDRPNESYLDKVATLKNTVEKSDYSNVLFVFDYIGVNELISLNRNEKQFSIALKLNENPIALDFSDDGKRGYIASVNIKDYFKFITEESGELRKYLFDSNIRDYQNNTEVNTQISGTIKNDKDLDFWWLNNGVTIIADKGSLTGKTLHLDNVQIVNGLQTSHSIYYSYNKEVDDENRSLLLKIIITDDKVTADKIIKSTNSQNKVPTSLLRATDRVQRDIEEYFLTKDYYYDRRKNYYKNLKKPTKKIISINFLAQCLTSLLIQEKNPSKARSNPTVLTKKDEDYAKLFPENRHLDTYLKSIIVVKNVEIHLKQLLNGDELAEQIKKYFLFHVSRVSMSVLFQQPNYGEEQFRNVNLDLVNEDLVAKSVEWLKRIISKYLEETEYKDVVNISKQSEFSQYITDKLIELIAEARQVSV</sequence>
<gene>
    <name evidence="2" type="ORF">BK761_24065</name>
</gene>
<evidence type="ECO:0000313" key="3">
    <source>
        <dbReference type="Proteomes" id="UP000195217"/>
    </source>
</evidence>
<accession>A0A9X6IR11</accession>
<comment type="caution">
    <text evidence="2">The sequence shown here is derived from an EMBL/GenBank/DDBJ whole genome shotgun (WGS) entry which is preliminary data.</text>
</comment>
<dbReference type="RefSeq" id="WP_000048911.1">
    <property type="nucleotide sequence ID" value="NZ_NFEA01000047.1"/>
</dbReference>
<dbReference type="InterPro" id="IPR018891">
    <property type="entry name" value="AIPR_C"/>
</dbReference>
<proteinExistence type="predicted"/>
<name>A0A9X6IR11_BACUD</name>
<dbReference type="EMBL" id="NFEA01000047">
    <property type="protein sequence ID" value="OTZ29308.1"/>
    <property type="molecule type" value="Genomic_DNA"/>
</dbReference>
<evidence type="ECO:0000259" key="1">
    <source>
        <dbReference type="Pfam" id="PF10592"/>
    </source>
</evidence>
<dbReference type="Pfam" id="PF10592">
    <property type="entry name" value="AIPR"/>
    <property type="match status" value="1"/>
</dbReference>
<organism evidence="2 3">
    <name type="scientific">Bacillus thuringiensis subsp. darmstadiensis</name>
    <dbReference type="NCBI Taxonomy" id="132264"/>
    <lineage>
        <taxon>Bacteria</taxon>
        <taxon>Bacillati</taxon>
        <taxon>Bacillota</taxon>
        <taxon>Bacilli</taxon>
        <taxon>Bacillales</taxon>
        <taxon>Bacillaceae</taxon>
        <taxon>Bacillus</taxon>
        <taxon>Bacillus cereus group</taxon>
    </lineage>
</organism>